<proteinExistence type="predicted"/>
<evidence type="ECO:0000256" key="1">
    <source>
        <dbReference type="SAM" id="MobiDB-lite"/>
    </source>
</evidence>
<feature type="compositionally biased region" description="Basic and acidic residues" evidence="1">
    <location>
        <begin position="1"/>
        <end position="16"/>
    </location>
</feature>
<feature type="compositionally biased region" description="Polar residues" evidence="1">
    <location>
        <begin position="17"/>
        <end position="31"/>
    </location>
</feature>
<keyword evidence="3" id="KW-1185">Reference proteome</keyword>
<comment type="caution">
    <text evidence="2">The sequence shown here is derived from an EMBL/GenBank/DDBJ whole genome shotgun (WGS) entry which is preliminary data.</text>
</comment>
<protein>
    <submittedName>
        <fullName evidence="2">Uncharacterized protein</fullName>
    </submittedName>
</protein>
<dbReference type="RefSeq" id="WP_229523359.1">
    <property type="nucleotide sequence ID" value="NZ_JAFFQR010000019.1"/>
</dbReference>
<dbReference type="EMBL" id="JBHTNZ010000008">
    <property type="protein sequence ID" value="MFD1461435.1"/>
    <property type="molecule type" value="Genomic_DNA"/>
</dbReference>
<evidence type="ECO:0000313" key="2">
    <source>
        <dbReference type="EMBL" id="MFD1461435.1"/>
    </source>
</evidence>
<feature type="region of interest" description="Disordered" evidence="1">
    <location>
        <begin position="1"/>
        <end position="39"/>
    </location>
</feature>
<reference evidence="3" key="1">
    <citation type="journal article" date="2019" name="Int. J. Syst. Evol. Microbiol.">
        <title>The Global Catalogue of Microorganisms (GCM) 10K type strain sequencing project: providing services to taxonomists for standard genome sequencing and annotation.</title>
        <authorList>
            <consortium name="The Broad Institute Genomics Platform"/>
            <consortium name="The Broad Institute Genome Sequencing Center for Infectious Disease"/>
            <person name="Wu L."/>
            <person name="Ma J."/>
        </authorList>
    </citation>
    <scope>NUCLEOTIDE SEQUENCE [LARGE SCALE GENOMIC DNA]</scope>
    <source>
        <strain evidence="3">CCM 9147</strain>
    </source>
</reference>
<sequence>MKYLDEEIAKLEKEQRNQQIPNEPSANPSMNDTEHEEEQQWKTEDIIKGVKRGSLDNDAIQLEFGRLNVMKTGLSINFPTDFFVCTLETDEHMVFCNDEHEINVIFNWIESKEKFSMKHMKNSMLQQFHAMEMPIHWAEDGTVNHDALEPHYCLFTSNVANGVVFNYLCFVEKGNHQLIINVNGSDRQRNLWKWIAEGMISSLEVDSK</sequence>
<gene>
    <name evidence="2" type="ORF">ACFQ5D_08390</name>
</gene>
<organism evidence="2 3">
    <name type="scientific">Paenibacillus farraposensis</name>
    <dbReference type="NCBI Taxonomy" id="2807095"/>
    <lineage>
        <taxon>Bacteria</taxon>
        <taxon>Bacillati</taxon>
        <taxon>Bacillota</taxon>
        <taxon>Bacilli</taxon>
        <taxon>Bacillales</taxon>
        <taxon>Paenibacillaceae</taxon>
        <taxon>Paenibacillus</taxon>
    </lineage>
</organism>
<accession>A0ABW4D9P3</accession>
<dbReference type="Proteomes" id="UP001597340">
    <property type="component" value="Unassembled WGS sequence"/>
</dbReference>
<evidence type="ECO:0000313" key="3">
    <source>
        <dbReference type="Proteomes" id="UP001597340"/>
    </source>
</evidence>
<name>A0ABW4D9P3_9BACL</name>